<dbReference type="GO" id="GO:0005886">
    <property type="term" value="C:plasma membrane"/>
    <property type="evidence" value="ECO:0007669"/>
    <property type="project" value="UniProtKB-SubCell"/>
</dbReference>
<evidence type="ECO:0000313" key="8">
    <source>
        <dbReference type="EMBL" id="MBD8525928.1"/>
    </source>
</evidence>
<dbReference type="EMBL" id="JACYTR010000014">
    <property type="protein sequence ID" value="MBD8525928.1"/>
    <property type="molecule type" value="Genomic_DNA"/>
</dbReference>
<name>A0AAW3ZIV2_9GAMM</name>
<organism evidence="8 9">
    <name type="scientific">Pseudomarimonas arenosa</name>
    <dbReference type="NCBI Taxonomy" id="2774145"/>
    <lineage>
        <taxon>Bacteria</taxon>
        <taxon>Pseudomonadati</taxon>
        <taxon>Pseudomonadota</taxon>
        <taxon>Gammaproteobacteria</taxon>
        <taxon>Lysobacterales</taxon>
        <taxon>Lysobacteraceae</taxon>
        <taxon>Pseudomarimonas</taxon>
    </lineage>
</organism>
<gene>
    <name evidence="8" type="ORF">IFO71_09245</name>
</gene>
<evidence type="ECO:0000256" key="4">
    <source>
        <dbReference type="ARBA" id="ARBA00022989"/>
    </source>
</evidence>
<feature type="transmembrane region" description="Helical" evidence="6">
    <location>
        <begin position="164"/>
        <end position="185"/>
    </location>
</feature>
<feature type="transmembrane region" description="Helical" evidence="6">
    <location>
        <begin position="91"/>
        <end position="114"/>
    </location>
</feature>
<feature type="transmembrane region" description="Helical" evidence="6">
    <location>
        <begin position="68"/>
        <end position="85"/>
    </location>
</feature>
<keyword evidence="5 6" id="KW-0472">Membrane</keyword>
<comment type="caution">
    <text evidence="8">The sequence shown here is derived from an EMBL/GenBank/DDBJ whole genome shotgun (WGS) entry which is preliminary data.</text>
</comment>
<evidence type="ECO:0000256" key="3">
    <source>
        <dbReference type="ARBA" id="ARBA00022692"/>
    </source>
</evidence>
<feature type="transmembrane region" description="Helical" evidence="6">
    <location>
        <begin position="126"/>
        <end position="152"/>
    </location>
</feature>
<dbReference type="RefSeq" id="WP_192029350.1">
    <property type="nucleotide sequence ID" value="NZ_JACYTR010000014.1"/>
</dbReference>
<feature type="transmembrane region" description="Helical" evidence="6">
    <location>
        <begin position="34"/>
        <end position="61"/>
    </location>
</feature>
<sequence length="548" mass="60264">MNRAAENSALGAVWFDRALFDRPLLQRLLWAYPLLWAAGFLVSDAFWFLPAGVRLTALLVLAPRRWHWLALAEFLTILLLELTWIQPLPQAGAHLLSVLGPWSAYAAVIGLWLRNGHWESGESPQALGGLIAVCAVAATLVSLLLAVASSLAGVLSFDQLPMQLFSYLVGDFVGILVITPLLVQIGDDRAAWRSPLVWRDLGVSVLPLSMLLLGATQWLPQIYIYCSLLLMVPAGWISYRAGWRGAAMAISCVGAVLYLSGRQLGAEFEATYVQLLLAVAGAMSLLSGAWIAYESRLRSEMLTVNQDLAGANKTLLEQSDQLTSLGRRLLRAQESERRRIRSDLRDELSQHLSALNSQLAMLAREVGRPELLARIDVLRTYVQSVRDAADECIDRLQPRAMMSLDLDQALRATLPLTAMQDSGIDHRIQVSGSEQSLSHGDRIAIFRVLQLLSTFTLRLPGATNFNLQIDLGQADTRSHPRNAYLRGAISLRQRVEAASLTGAQEWQSLQDRMIAVGGYCRLEPVNDALLNFSIGLPLSGEDAIDAID</sequence>
<evidence type="ECO:0000259" key="7">
    <source>
        <dbReference type="Pfam" id="PF05231"/>
    </source>
</evidence>
<keyword evidence="4 6" id="KW-1133">Transmembrane helix</keyword>
<dbReference type="Gene3D" id="1.20.5.1930">
    <property type="match status" value="1"/>
</dbReference>
<accession>A0AAW3ZIV2</accession>
<evidence type="ECO:0000313" key="9">
    <source>
        <dbReference type="Proteomes" id="UP000613768"/>
    </source>
</evidence>
<feature type="domain" description="MASE1" evidence="7">
    <location>
        <begin position="44"/>
        <end position="289"/>
    </location>
</feature>
<reference evidence="8 9" key="1">
    <citation type="submission" date="2020-09" db="EMBL/GenBank/DDBJ databases">
        <title>Pseudoxanthomonas sp. CAU 1598 isolated from sand of Yaerae Beach.</title>
        <authorList>
            <person name="Kim W."/>
        </authorList>
    </citation>
    <scope>NUCLEOTIDE SEQUENCE [LARGE SCALE GENOMIC DNA]</scope>
    <source>
        <strain evidence="8 9">CAU 1598</strain>
    </source>
</reference>
<dbReference type="AlphaFoldDB" id="A0AAW3ZIV2"/>
<dbReference type="InterPro" id="IPR007895">
    <property type="entry name" value="MASE1"/>
</dbReference>
<evidence type="ECO:0000256" key="6">
    <source>
        <dbReference type="SAM" id="Phobius"/>
    </source>
</evidence>
<proteinExistence type="predicted"/>
<evidence type="ECO:0000256" key="2">
    <source>
        <dbReference type="ARBA" id="ARBA00022475"/>
    </source>
</evidence>
<keyword evidence="3 6" id="KW-0812">Transmembrane</keyword>
<comment type="subcellular location">
    <subcellularLocation>
        <location evidence="1">Cell membrane</location>
        <topology evidence="1">Multi-pass membrane protein</topology>
    </subcellularLocation>
</comment>
<feature type="transmembrane region" description="Helical" evidence="6">
    <location>
        <begin position="222"/>
        <end position="239"/>
    </location>
</feature>
<keyword evidence="9" id="KW-1185">Reference proteome</keyword>
<evidence type="ECO:0000256" key="5">
    <source>
        <dbReference type="ARBA" id="ARBA00023136"/>
    </source>
</evidence>
<keyword evidence="2" id="KW-1003">Cell membrane</keyword>
<dbReference type="Pfam" id="PF05231">
    <property type="entry name" value="MASE1"/>
    <property type="match status" value="1"/>
</dbReference>
<protein>
    <submittedName>
        <fullName evidence="8">MASE1 domain-containing protein</fullName>
    </submittedName>
</protein>
<feature type="transmembrane region" description="Helical" evidence="6">
    <location>
        <begin position="271"/>
        <end position="293"/>
    </location>
</feature>
<dbReference type="Proteomes" id="UP000613768">
    <property type="component" value="Unassembled WGS sequence"/>
</dbReference>
<evidence type="ECO:0000256" key="1">
    <source>
        <dbReference type="ARBA" id="ARBA00004651"/>
    </source>
</evidence>